<keyword evidence="7 10" id="KW-0472">Membrane</keyword>
<evidence type="ECO:0000256" key="8">
    <source>
        <dbReference type="ARBA" id="ARBA00037998"/>
    </source>
</evidence>
<keyword evidence="4 10" id="KW-0812">Transmembrane</keyword>
<feature type="transmembrane region" description="Helical" evidence="10">
    <location>
        <begin position="308"/>
        <end position="329"/>
    </location>
</feature>
<evidence type="ECO:0000256" key="10">
    <source>
        <dbReference type="SAM" id="Phobius"/>
    </source>
</evidence>
<evidence type="ECO:0000256" key="5">
    <source>
        <dbReference type="ARBA" id="ARBA00022970"/>
    </source>
</evidence>
<feature type="transmembrane region" description="Helical" evidence="10">
    <location>
        <begin position="147"/>
        <end position="167"/>
    </location>
</feature>
<dbReference type="EMBL" id="JBEGDP010000033">
    <property type="protein sequence ID" value="MEQ7849262.1"/>
    <property type="molecule type" value="Genomic_DNA"/>
</dbReference>
<feature type="transmembrane region" description="Helical" evidence="10">
    <location>
        <begin position="275"/>
        <end position="302"/>
    </location>
</feature>
<feature type="region of interest" description="Disordered" evidence="9">
    <location>
        <begin position="1"/>
        <end position="21"/>
    </location>
</feature>
<feature type="transmembrane region" description="Helical" evidence="10">
    <location>
        <begin position="111"/>
        <end position="135"/>
    </location>
</feature>
<evidence type="ECO:0000256" key="7">
    <source>
        <dbReference type="ARBA" id="ARBA00023136"/>
    </source>
</evidence>
<keyword evidence="3" id="KW-1003">Cell membrane</keyword>
<evidence type="ECO:0000256" key="6">
    <source>
        <dbReference type="ARBA" id="ARBA00022989"/>
    </source>
</evidence>
<gene>
    <name evidence="11" type="ORF">V6R90_18450</name>
</gene>
<evidence type="ECO:0000313" key="12">
    <source>
        <dbReference type="Proteomes" id="UP001482520"/>
    </source>
</evidence>
<evidence type="ECO:0000256" key="2">
    <source>
        <dbReference type="ARBA" id="ARBA00022448"/>
    </source>
</evidence>
<comment type="similarity">
    <text evidence="8">Belongs to the binding-protein-dependent transport system permease family. LivHM subfamily.</text>
</comment>
<evidence type="ECO:0000256" key="4">
    <source>
        <dbReference type="ARBA" id="ARBA00022692"/>
    </source>
</evidence>
<keyword evidence="12" id="KW-1185">Reference proteome</keyword>
<organism evidence="11 12">
    <name type="scientific">Nocardioides kribbensis</name>
    <dbReference type="NCBI Taxonomy" id="305517"/>
    <lineage>
        <taxon>Bacteria</taxon>
        <taxon>Bacillati</taxon>
        <taxon>Actinomycetota</taxon>
        <taxon>Actinomycetes</taxon>
        <taxon>Propionibacteriales</taxon>
        <taxon>Nocardioidaceae</taxon>
        <taxon>Nocardioides</taxon>
    </lineage>
</organism>
<protein>
    <submittedName>
        <fullName evidence="11">Branched-chain amino acid ABC transporter permease</fullName>
    </submittedName>
</protein>
<feature type="transmembrane region" description="Helical" evidence="10">
    <location>
        <begin position="240"/>
        <end position="263"/>
    </location>
</feature>
<keyword evidence="2" id="KW-0813">Transport</keyword>
<dbReference type="InterPro" id="IPR001851">
    <property type="entry name" value="ABC_transp_permease"/>
</dbReference>
<keyword evidence="6 10" id="KW-1133">Transmembrane helix</keyword>
<dbReference type="RefSeq" id="WP_349805553.1">
    <property type="nucleotide sequence ID" value="NZ_JBEGDP010000033.1"/>
</dbReference>
<dbReference type="PANTHER" id="PTHR11795:SF445">
    <property type="entry name" value="AMINO ACID ABC TRANSPORTER PERMEASE PROTEIN"/>
    <property type="match status" value="1"/>
</dbReference>
<accession>A0ABV1P3C1</accession>
<proteinExistence type="inferred from homology"/>
<keyword evidence="5" id="KW-0029">Amino-acid transport</keyword>
<feature type="transmembrane region" description="Helical" evidence="10">
    <location>
        <begin position="69"/>
        <end position="90"/>
    </location>
</feature>
<evidence type="ECO:0000256" key="3">
    <source>
        <dbReference type="ARBA" id="ARBA00022475"/>
    </source>
</evidence>
<comment type="subcellular location">
    <subcellularLocation>
        <location evidence="1">Cell membrane</location>
        <topology evidence="1">Multi-pass membrane protein</topology>
    </subcellularLocation>
</comment>
<comment type="caution">
    <text evidence="11">The sequence shown here is derived from an EMBL/GenBank/DDBJ whole genome shotgun (WGS) entry which is preliminary data.</text>
</comment>
<dbReference type="CDD" id="cd06582">
    <property type="entry name" value="TM_PBP1_LivH_like"/>
    <property type="match status" value="1"/>
</dbReference>
<evidence type="ECO:0000313" key="11">
    <source>
        <dbReference type="EMBL" id="MEQ7849262.1"/>
    </source>
</evidence>
<dbReference type="Pfam" id="PF02653">
    <property type="entry name" value="BPD_transp_2"/>
    <property type="match status" value="1"/>
</dbReference>
<feature type="transmembrane region" description="Helical" evidence="10">
    <location>
        <begin position="29"/>
        <end position="49"/>
    </location>
</feature>
<evidence type="ECO:0000256" key="9">
    <source>
        <dbReference type="SAM" id="MobiDB-lite"/>
    </source>
</evidence>
<evidence type="ECO:0000256" key="1">
    <source>
        <dbReference type="ARBA" id="ARBA00004651"/>
    </source>
</evidence>
<feature type="transmembrane region" description="Helical" evidence="10">
    <location>
        <begin position="194"/>
        <end position="220"/>
    </location>
</feature>
<reference evidence="11 12" key="1">
    <citation type="submission" date="2024-02" db="EMBL/GenBank/DDBJ databases">
        <title>Full genome sequence of Nocardioides kribbensis.</title>
        <authorList>
            <person name="Poletto B.L."/>
            <person name="Silva G."/>
            <person name="Galante D."/>
            <person name="Campos K.R."/>
            <person name="Santos M.B.N."/>
            <person name="Sacchi C.T."/>
        </authorList>
    </citation>
    <scope>NUCLEOTIDE SEQUENCE [LARGE SCALE GENOMIC DNA]</scope>
    <source>
        <strain evidence="11 12">O4R</strain>
    </source>
</reference>
<sequence>MTTSPTATDPGGPTTVEPDRERRSLKLPAAPLFVLAAVVVALALVYTVGQRETGLVTQSVATGLLLGGVYALVSVGLTLIFGVLGIVNFAQGAMLTMAMFLVYEMSTSGGIPVYVATLLAVPVMFLFGVLVQATLLNKLTMAGNEEGPLLITLGLSLLIVNVLLMIFGGRPLRVPGSVSGRVEILDAIMSYERLIAFGGALLVAGALTLLLRGTSFGLSIRAVSANTQGASLVGVDVSRVYALTFGIGSACVAVAGGLMAPFLSLTPSVGEQFTILAFVIVVLGGLGNVAGAVVGGLIIGLVQTVGALYLPGTGSLILVFGVFVLVLFFRPQGIFGATR</sequence>
<dbReference type="Proteomes" id="UP001482520">
    <property type="component" value="Unassembled WGS sequence"/>
</dbReference>
<dbReference type="PANTHER" id="PTHR11795">
    <property type="entry name" value="BRANCHED-CHAIN AMINO ACID TRANSPORT SYSTEM PERMEASE PROTEIN LIVH"/>
    <property type="match status" value="1"/>
</dbReference>
<dbReference type="InterPro" id="IPR052157">
    <property type="entry name" value="BCAA_transport_permease"/>
</dbReference>
<name>A0ABV1P3C1_9ACTN</name>